<dbReference type="Proteomes" id="UP000638263">
    <property type="component" value="Unassembled WGS sequence"/>
</dbReference>
<accession>A0A917VYV2</accession>
<sequence length="119" mass="13328">MTGEEQWELSYPVSNGWQLTFPDGLSESQVVRIAEFAVREGIAASAEGVNTRRDVLYSYDRATVELYRHVLQKVIDGRELTSANRMTLTDHVDELERWLQPSDGSPSVSGDPDKAPDTD</sequence>
<gene>
    <name evidence="2" type="ORF">GCM10011588_72060</name>
</gene>
<name>A0A917VYV2_9NOCA</name>
<feature type="compositionally biased region" description="Low complexity" evidence="1">
    <location>
        <begin position="101"/>
        <end position="110"/>
    </location>
</feature>
<protein>
    <submittedName>
        <fullName evidence="2">Uncharacterized protein</fullName>
    </submittedName>
</protein>
<proteinExistence type="predicted"/>
<feature type="region of interest" description="Disordered" evidence="1">
    <location>
        <begin position="97"/>
        <end position="119"/>
    </location>
</feature>
<dbReference type="AlphaFoldDB" id="A0A917VYV2"/>
<comment type="caution">
    <text evidence="2">The sequence shown here is derived from an EMBL/GenBank/DDBJ whole genome shotgun (WGS) entry which is preliminary data.</text>
</comment>
<organism evidence="2 3">
    <name type="scientific">Nocardia jinanensis</name>
    <dbReference type="NCBI Taxonomy" id="382504"/>
    <lineage>
        <taxon>Bacteria</taxon>
        <taxon>Bacillati</taxon>
        <taxon>Actinomycetota</taxon>
        <taxon>Actinomycetes</taxon>
        <taxon>Mycobacteriales</taxon>
        <taxon>Nocardiaceae</taxon>
        <taxon>Nocardia</taxon>
    </lineage>
</organism>
<dbReference type="EMBL" id="BMMH01000045">
    <property type="protein sequence ID" value="GGL46771.1"/>
    <property type="molecule type" value="Genomic_DNA"/>
</dbReference>
<evidence type="ECO:0000313" key="3">
    <source>
        <dbReference type="Proteomes" id="UP000638263"/>
    </source>
</evidence>
<evidence type="ECO:0000313" key="2">
    <source>
        <dbReference type="EMBL" id="GGL46771.1"/>
    </source>
</evidence>
<evidence type="ECO:0000256" key="1">
    <source>
        <dbReference type="SAM" id="MobiDB-lite"/>
    </source>
</evidence>
<keyword evidence="3" id="KW-1185">Reference proteome</keyword>
<reference evidence="2" key="1">
    <citation type="journal article" date="2014" name="Int. J. Syst. Evol. Microbiol.">
        <title>Complete genome sequence of Corynebacterium casei LMG S-19264T (=DSM 44701T), isolated from a smear-ripened cheese.</title>
        <authorList>
            <consortium name="US DOE Joint Genome Institute (JGI-PGF)"/>
            <person name="Walter F."/>
            <person name="Albersmeier A."/>
            <person name="Kalinowski J."/>
            <person name="Ruckert C."/>
        </authorList>
    </citation>
    <scope>NUCLEOTIDE SEQUENCE</scope>
    <source>
        <strain evidence="2">CGMCC 4.3508</strain>
    </source>
</reference>
<reference evidence="2" key="2">
    <citation type="submission" date="2020-09" db="EMBL/GenBank/DDBJ databases">
        <authorList>
            <person name="Sun Q."/>
            <person name="Zhou Y."/>
        </authorList>
    </citation>
    <scope>NUCLEOTIDE SEQUENCE</scope>
    <source>
        <strain evidence="2">CGMCC 4.3508</strain>
    </source>
</reference>